<protein>
    <submittedName>
        <fullName evidence="2">DUF4166 domain-containing protein</fullName>
    </submittedName>
</protein>
<dbReference type="AlphaFoldDB" id="A0A9E6ULM3"/>
<accession>A0A9E6ULM3</accession>
<dbReference type="KEGG" id="cmet:K6K41_14650"/>
<organism evidence="2 3">
    <name type="scientific">Chenggangzhangella methanolivorans</name>
    <dbReference type="NCBI Taxonomy" id="1437009"/>
    <lineage>
        <taxon>Bacteria</taxon>
        <taxon>Pseudomonadati</taxon>
        <taxon>Pseudomonadota</taxon>
        <taxon>Alphaproteobacteria</taxon>
        <taxon>Hyphomicrobiales</taxon>
        <taxon>Methylopilaceae</taxon>
        <taxon>Chenggangzhangella</taxon>
    </lineage>
</organism>
<feature type="domain" description="DUF4166" evidence="1">
    <location>
        <begin position="18"/>
        <end position="176"/>
    </location>
</feature>
<dbReference type="Proteomes" id="UP000825701">
    <property type="component" value="Chromosome"/>
</dbReference>
<name>A0A9E6ULM3_9HYPH</name>
<reference evidence="2" key="1">
    <citation type="submission" date="2021-08" db="EMBL/GenBank/DDBJ databases">
        <authorList>
            <person name="Zhang H."/>
            <person name="Xu M."/>
            <person name="Yu Z."/>
            <person name="Yang L."/>
            <person name="Cai Y."/>
        </authorList>
    </citation>
    <scope>NUCLEOTIDE SEQUENCE</scope>
    <source>
        <strain evidence="2">CHL1</strain>
    </source>
</reference>
<dbReference type="InterPro" id="IPR025311">
    <property type="entry name" value="DUF4166"/>
</dbReference>
<evidence type="ECO:0000259" key="1">
    <source>
        <dbReference type="Pfam" id="PF13761"/>
    </source>
</evidence>
<evidence type="ECO:0000313" key="2">
    <source>
        <dbReference type="EMBL" id="QZN98353.1"/>
    </source>
</evidence>
<proteinExistence type="predicted"/>
<dbReference type="RefSeq" id="WP_261401261.1">
    <property type="nucleotide sequence ID" value="NZ_CP081869.1"/>
</dbReference>
<gene>
    <name evidence="2" type="ORF">K6K41_14650</name>
</gene>
<dbReference type="EMBL" id="CP081869">
    <property type="protein sequence ID" value="QZN98353.1"/>
    <property type="molecule type" value="Genomic_DNA"/>
</dbReference>
<evidence type="ECO:0000313" key="3">
    <source>
        <dbReference type="Proteomes" id="UP000825701"/>
    </source>
</evidence>
<dbReference type="Pfam" id="PF13761">
    <property type="entry name" value="DUF4166"/>
    <property type="match status" value="1"/>
</dbReference>
<keyword evidence="3" id="KW-1185">Reference proteome</keyword>
<sequence length="179" mass="19144">MTGAPVFARALGDDFGRLPECVRTVHAPEPHVELRGAVDVEGASGALARIVARLFGFPGSAAGVEAQVRIERAGEGEIWTRAFGDARFVSRVRAGAGPGTLIERFGPFSFDIALAANERGFAMEVTGWRIFGVRAPRALAPRSNARGFARDDGAYGFDVAIDLPFGGRLVRYSGWLRPV</sequence>